<name>A0A1G7U4S2_9PSED</name>
<evidence type="ECO:0000313" key="3">
    <source>
        <dbReference type="Proteomes" id="UP000182894"/>
    </source>
</evidence>
<accession>A0A1G7U4S2</accession>
<dbReference type="AlphaFoldDB" id="A0A1G7U4S2"/>
<dbReference type="Proteomes" id="UP000182894">
    <property type="component" value="Unassembled WGS sequence"/>
</dbReference>
<proteinExistence type="predicted"/>
<evidence type="ECO:0000313" key="2">
    <source>
        <dbReference type="EMBL" id="SDG42576.1"/>
    </source>
</evidence>
<evidence type="ECO:0000256" key="1">
    <source>
        <dbReference type="SAM" id="MobiDB-lite"/>
    </source>
</evidence>
<organism evidence="2 3">
    <name type="scientific">Pseudomonas abietaniphila</name>
    <dbReference type="NCBI Taxonomy" id="89065"/>
    <lineage>
        <taxon>Bacteria</taxon>
        <taxon>Pseudomonadati</taxon>
        <taxon>Pseudomonadota</taxon>
        <taxon>Gammaproteobacteria</taxon>
        <taxon>Pseudomonadales</taxon>
        <taxon>Pseudomonadaceae</taxon>
        <taxon>Pseudomonas</taxon>
    </lineage>
</organism>
<feature type="region of interest" description="Disordered" evidence="1">
    <location>
        <begin position="1"/>
        <end position="21"/>
    </location>
</feature>
<protein>
    <submittedName>
        <fullName evidence="2">Uncharacterized protein</fullName>
    </submittedName>
</protein>
<sequence length="253" mass="27599">MSTTPSPLAASTKKNKKNQPAAPDLVKAVGALFDIAAKAPPPLQLQAMTRDKLYEMLVLARLLRVFRRAHPKGSIIHRPPSKGGKASEVIVASKPALADRQRFSHFDLLDAAGRPVGEAWTSVEFESLSWAHNGGYPGNAPRQARHELDVCVLEPGAGERPSHLQVFAGISCKDVRSSSKENVREALGLRRETAFLHRPVQSLAPWLVTEVPAKPSAPILLISSDVGVRKYSSPVDALGVYVRFVRRPWEAEV</sequence>
<keyword evidence="3" id="KW-1185">Reference proteome</keyword>
<dbReference type="STRING" id="89065.SAMN05216605_10253"/>
<dbReference type="EMBL" id="FNCO01000002">
    <property type="protein sequence ID" value="SDG42576.1"/>
    <property type="molecule type" value="Genomic_DNA"/>
</dbReference>
<reference evidence="3" key="1">
    <citation type="submission" date="2016-10" db="EMBL/GenBank/DDBJ databases">
        <authorList>
            <person name="Varghese N."/>
            <person name="Submissions S."/>
        </authorList>
    </citation>
    <scope>NUCLEOTIDE SEQUENCE [LARGE SCALE GENOMIC DNA]</scope>
    <source>
        <strain evidence="3">ATCC 700689</strain>
    </source>
</reference>
<gene>
    <name evidence="2" type="ORF">SAMN05216605_10253</name>
</gene>